<dbReference type="AlphaFoldDB" id="A0A433QC19"/>
<organism evidence="6 7">
    <name type="scientific">Jimgerdemannia flammicorona</name>
    <dbReference type="NCBI Taxonomy" id="994334"/>
    <lineage>
        <taxon>Eukaryota</taxon>
        <taxon>Fungi</taxon>
        <taxon>Fungi incertae sedis</taxon>
        <taxon>Mucoromycota</taxon>
        <taxon>Mucoromycotina</taxon>
        <taxon>Endogonomycetes</taxon>
        <taxon>Endogonales</taxon>
        <taxon>Endogonaceae</taxon>
        <taxon>Jimgerdemannia</taxon>
    </lineage>
</organism>
<name>A0A433QC19_9FUNG</name>
<feature type="chain" id="PRO_5019316712" evidence="5">
    <location>
        <begin position="17"/>
        <end position="104"/>
    </location>
</feature>
<accession>A0A433QC19</accession>
<protein>
    <submittedName>
        <fullName evidence="6">Uncharacterized protein</fullName>
    </submittedName>
</protein>
<keyword evidence="2" id="KW-0963">Cytoplasm</keyword>
<proteinExistence type="inferred from homology"/>
<dbReference type="InterPro" id="IPR001680">
    <property type="entry name" value="WD40_rpt"/>
</dbReference>
<dbReference type="SUPFAM" id="SSF50978">
    <property type="entry name" value="WD40 repeat-like"/>
    <property type="match status" value="1"/>
</dbReference>
<dbReference type="Pfam" id="PF00400">
    <property type="entry name" value="WD40"/>
    <property type="match status" value="2"/>
</dbReference>
<evidence type="ECO:0000256" key="4">
    <source>
        <dbReference type="PROSITE-ProRule" id="PRU00221"/>
    </source>
</evidence>
<sequence>MSIVLLLVFASHPLSQLKNTEYKVQSYFSNTDAHVLSGSEDDGVYVWDLVEGTHLTTLRTHMGVVSSIDYHPSDAAFVSGGVDGFVNVWGSKEAMEGGSMHATG</sequence>
<keyword evidence="7" id="KW-1185">Reference proteome</keyword>
<dbReference type="GO" id="GO:0005737">
    <property type="term" value="C:cytoplasm"/>
    <property type="evidence" value="ECO:0007669"/>
    <property type="project" value="UniProtKB-SubCell"/>
</dbReference>
<dbReference type="PROSITE" id="PS50294">
    <property type="entry name" value="WD_REPEATS_REGION"/>
    <property type="match status" value="1"/>
</dbReference>
<keyword evidence="4" id="KW-0853">WD repeat</keyword>
<dbReference type="InterPro" id="IPR015943">
    <property type="entry name" value="WD40/YVTN_repeat-like_dom_sf"/>
</dbReference>
<dbReference type="PROSITE" id="PS50082">
    <property type="entry name" value="WD_REPEATS_2"/>
    <property type="match status" value="2"/>
</dbReference>
<feature type="signal peptide" evidence="5">
    <location>
        <begin position="1"/>
        <end position="16"/>
    </location>
</feature>
<feature type="repeat" description="WD" evidence="4">
    <location>
        <begin position="58"/>
        <end position="89"/>
    </location>
</feature>
<evidence type="ECO:0000256" key="2">
    <source>
        <dbReference type="ARBA" id="ARBA00022490"/>
    </source>
</evidence>
<gene>
    <name evidence="6" type="ORF">BC938DRAFT_483405</name>
</gene>
<dbReference type="PANTHER" id="PTHR22842:SF3">
    <property type="entry name" value="WD REPEAT DOMAIN-CONTAINING PROTEIN 83"/>
    <property type="match status" value="1"/>
</dbReference>
<dbReference type="PANTHER" id="PTHR22842">
    <property type="entry name" value="WD40 REPEAT PROTEIN"/>
    <property type="match status" value="1"/>
</dbReference>
<dbReference type="GO" id="GO:0000398">
    <property type="term" value="P:mRNA splicing, via spliceosome"/>
    <property type="evidence" value="ECO:0007669"/>
    <property type="project" value="TreeGrafter"/>
</dbReference>
<keyword evidence="5" id="KW-0732">Signal</keyword>
<dbReference type="Proteomes" id="UP000274822">
    <property type="component" value="Unassembled WGS sequence"/>
</dbReference>
<evidence type="ECO:0000256" key="1">
    <source>
        <dbReference type="ARBA" id="ARBA00004496"/>
    </source>
</evidence>
<evidence type="ECO:0000256" key="5">
    <source>
        <dbReference type="SAM" id="SignalP"/>
    </source>
</evidence>
<comment type="caution">
    <text evidence="6">The sequence shown here is derived from an EMBL/GenBank/DDBJ whole genome shotgun (WGS) entry which is preliminary data.</text>
</comment>
<comment type="subcellular location">
    <subcellularLocation>
        <location evidence="1">Cytoplasm</location>
    </subcellularLocation>
</comment>
<evidence type="ECO:0000313" key="7">
    <source>
        <dbReference type="Proteomes" id="UP000274822"/>
    </source>
</evidence>
<dbReference type="GO" id="GO:0071013">
    <property type="term" value="C:catalytic step 2 spliceosome"/>
    <property type="evidence" value="ECO:0007669"/>
    <property type="project" value="TreeGrafter"/>
</dbReference>
<evidence type="ECO:0000313" key="6">
    <source>
        <dbReference type="EMBL" id="RUS27327.1"/>
    </source>
</evidence>
<comment type="similarity">
    <text evidence="3">Belongs to the WD repeat MORG1 family.</text>
</comment>
<dbReference type="Gene3D" id="2.130.10.10">
    <property type="entry name" value="YVTN repeat-like/Quinoprotein amine dehydrogenase"/>
    <property type="match status" value="1"/>
</dbReference>
<evidence type="ECO:0000256" key="3">
    <source>
        <dbReference type="ARBA" id="ARBA00038145"/>
    </source>
</evidence>
<dbReference type="InterPro" id="IPR036322">
    <property type="entry name" value="WD40_repeat_dom_sf"/>
</dbReference>
<dbReference type="InterPro" id="IPR051980">
    <property type="entry name" value="WD_repeat_MORG1"/>
</dbReference>
<feature type="repeat" description="WD" evidence="4">
    <location>
        <begin position="28"/>
        <end position="57"/>
    </location>
</feature>
<dbReference type="SMART" id="SM00320">
    <property type="entry name" value="WD40"/>
    <property type="match status" value="2"/>
</dbReference>
<reference evidence="6 7" key="1">
    <citation type="journal article" date="2018" name="New Phytol.">
        <title>Phylogenomics of Endogonaceae and evolution of mycorrhizas within Mucoromycota.</title>
        <authorList>
            <person name="Chang Y."/>
            <person name="Desiro A."/>
            <person name="Na H."/>
            <person name="Sandor L."/>
            <person name="Lipzen A."/>
            <person name="Clum A."/>
            <person name="Barry K."/>
            <person name="Grigoriev I.V."/>
            <person name="Martin F.M."/>
            <person name="Stajich J.E."/>
            <person name="Smith M.E."/>
            <person name="Bonito G."/>
            <person name="Spatafora J.W."/>
        </authorList>
    </citation>
    <scope>NUCLEOTIDE SEQUENCE [LARGE SCALE GENOMIC DNA]</scope>
    <source>
        <strain evidence="6 7">AD002</strain>
    </source>
</reference>
<dbReference type="EMBL" id="RBNJ01008616">
    <property type="protein sequence ID" value="RUS27327.1"/>
    <property type="molecule type" value="Genomic_DNA"/>
</dbReference>